<dbReference type="Pfam" id="PF01585">
    <property type="entry name" value="G-patch"/>
    <property type="match status" value="1"/>
</dbReference>
<dbReference type="AlphaFoldDB" id="A0A371EFL9"/>
<dbReference type="GO" id="GO:0003676">
    <property type="term" value="F:nucleic acid binding"/>
    <property type="evidence" value="ECO:0007669"/>
    <property type="project" value="InterPro"/>
</dbReference>
<dbReference type="OrthoDB" id="1736143at2759"/>
<keyword evidence="3" id="KW-1185">Reference proteome</keyword>
<dbReference type="EMBL" id="QJKJ01014238">
    <property type="protein sequence ID" value="RDX64754.1"/>
    <property type="molecule type" value="Genomic_DNA"/>
</dbReference>
<accession>A0A371EFL9</accession>
<dbReference type="PANTHER" id="PTHR32108:SF9">
    <property type="entry name" value="REVERSE TRANSCRIPTASE RNASE H-LIKE DOMAIN-CONTAINING PROTEIN"/>
    <property type="match status" value="1"/>
</dbReference>
<feature type="non-terminal residue" evidence="2">
    <location>
        <position position="1"/>
    </location>
</feature>
<dbReference type="Proteomes" id="UP000257109">
    <property type="component" value="Unassembled WGS sequence"/>
</dbReference>
<name>A0A371EFL9_MUCPR</name>
<dbReference type="InterPro" id="IPR000467">
    <property type="entry name" value="G_patch_dom"/>
</dbReference>
<feature type="domain" description="G-patch" evidence="1">
    <location>
        <begin position="180"/>
        <end position="226"/>
    </location>
</feature>
<proteinExistence type="predicted"/>
<gene>
    <name evidence="2" type="ORF">CR513_56648</name>
</gene>
<evidence type="ECO:0000259" key="1">
    <source>
        <dbReference type="PROSITE" id="PS50174"/>
    </source>
</evidence>
<evidence type="ECO:0000313" key="2">
    <source>
        <dbReference type="EMBL" id="RDX64754.1"/>
    </source>
</evidence>
<organism evidence="2 3">
    <name type="scientific">Mucuna pruriens</name>
    <name type="common">Velvet bean</name>
    <name type="synonym">Dolichos pruriens</name>
    <dbReference type="NCBI Taxonomy" id="157652"/>
    <lineage>
        <taxon>Eukaryota</taxon>
        <taxon>Viridiplantae</taxon>
        <taxon>Streptophyta</taxon>
        <taxon>Embryophyta</taxon>
        <taxon>Tracheophyta</taxon>
        <taxon>Spermatophyta</taxon>
        <taxon>Magnoliopsida</taxon>
        <taxon>eudicotyledons</taxon>
        <taxon>Gunneridae</taxon>
        <taxon>Pentapetalae</taxon>
        <taxon>rosids</taxon>
        <taxon>fabids</taxon>
        <taxon>Fabales</taxon>
        <taxon>Fabaceae</taxon>
        <taxon>Papilionoideae</taxon>
        <taxon>50 kb inversion clade</taxon>
        <taxon>NPAAA clade</taxon>
        <taxon>indigoferoid/millettioid clade</taxon>
        <taxon>Phaseoleae</taxon>
        <taxon>Mucuna</taxon>
    </lineage>
</organism>
<dbReference type="STRING" id="157652.A0A371EFL9"/>
<dbReference type="PROSITE" id="PS50174">
    <property type="entry name" value="G_PATCH"/>
    <property type="match status" value="1"/>
</dbReference>
<reference evidence="2" key="1">
    <citation type="submission" date="2018-05" db="EMBL/GenBank/DDBJ databases">
        <title>Draft genome of Mucuna pruriens seed.</title>
        <authorList>
            <person name="Nnadi N.E."/>
            <person name="Vos R."/>
            <person name="Hasami M.H."/>
            <person name="Devisetty U.K."/>
            <person name="Aguiy J.C."/>
        </authorList>
    </citation>
    <scope>NUCLEOTIDE SEQUENCE [LARGE SCALE GENOMIC DNA]</scope>
    <source>
        <strain evidence="2">JCA_2017</strain>
    </source>
</reference>
<dbReference type="PANTHER" id="PTHR32108">
    <property type="entry name" value="DNA-DIRECTED RNA POLYMERASE SUBUNIT ALPHA"/>
    <property type="match status" value="1"/>
</dbReference>
<protein>
    <recommendedName>
        <fullName evidence="1">G-patch domain-containing protein</fullName>
    </recommendedName>
</protein>
<comment type="caution">
    <text evidence="2">The sequence shown here is derived from an EMBL/GenBank/DDBJ whole genome shotgun (WGS) entry which is preliminary data.</text>
</comment>
<evidence type="ECO:0000313" key="3">
    <source>
        <dbReference type="Proteomes" id="UP000257109"/>
    </source>
</evidence>
<sequence length="387" mass="43382">MHKTPARVSLLSLLINSEGHHNLLLKMLNHAHVAQVITLENFGGHNQQYYSKSQIWELHDSHGSTLRTNSLVVRAFDGSKREVMGEIILPICIGPTTFDITFQIHVVGAVPSSLYQKVKFIADQQLINMMEKKELMISTPLPAEYIEGEEEALETSFQALEIVGTTNAEFEEGGPKPSRAPIMAEKVLIKSGFQPGKGLGKELEGIIELVALQENLGRFGLGYIRTDKEGRLGGRAQSRRLIKLDLYRHFTNGGIICPDQIAMIEGQLPMQAEWSDNVTLVYDNANESNRQDEGEGPEEEALVELERLLEQEEPKFQSIAEDLKIRKRGRERNLGGEENVIRAKIEAGLLKEYANVFAWSYRDMPGLDSGIVEHKLPLLPIPVPVWQ</sequence>